<organism evidence="3 4">
    <name type="scientific">Brenneria salicis ATCC 15712 = DSM 30166</name>
    <dbReference type="NCBI Taxonomy" id="714314"/>
    <lineage>
        <taxon>Bacteria</taxon>
        <taxon>Pseudomonadati</taxon>
        <taxon>Pseudomonadota</taxon>
        <taxon>Gammaproteobacteria</taxon>
        <taxon>Enterobacterales</taxon>
        <taxon>Pectobacteriaceae</taxon>
        <taxon>Brenneria</taxon>
    </lineage>
</organism>
<evidence type="ECO:0000256" key="1">
    <source>
        <dbReference type="SAM" id="SignalP"/>
    </source>
</evidence>
<sequence>MIRHCLIFPFLSLLPLTAQAAMSGAATQAEREERKQWVTIKPRLILEGKHQRNKKLRQGEKKDNATELEPALRLHLQMMKDAPLSGLAELEWIKKIERESREAQQQTTSLNLNQAYVKISDEIIPNTELRLGRWLMRDEREWLFDENLDGVHARFSKGNIEVDAVAGRVNHWQKDLFDGKTKQDPVNTGGILARYYLDDNWRLGLYSVIQRDITTDNNRQINTGIRSHAFPKQGLQHWFEFGVMQGREASQRLRGYAVDAGGTYIFDSTPLRPRITLGYAWGSGDGNQADNIDKGYRQTGLHSNEARSGGIIKYKIYGSTFNPELTNIHILTGGIGINLAPEASLDLVYHDYRQDQLASLGEDSTELSPRYDRLSTKHLGSAVELMFGCRPDDNIEVESIFGWFMPSSRFRQNDSQHSEASEPDAYLSLNIEVGF</sequence>
<feature type="domain" description="Alginate export" evidence="2">
    <location>
        <begin position="52"/>
        <end position="413"/>
    </location>
</feature>
<evidence type="ECO:0000313" key="4">
    <source>
        <dbReference type="Proteomes" id="UP000253046"/>
    </source>
</evidence>
<feature type="chain" id="PRO_5017032953" evidence="1">
    <location>
        <begin position="21"/>
        <end position="435"/>
    </location>
</feature>
<dbReference type="EMBL" id="QNRY01000033">
    <property type="protein sequence ID" value="RBP60136.1"/>
    <property type="molecule type" value="Genomic_DNA"/>
</dbReference>
<evidence type="ECO:0000259" key="2">
    <source>
        <dbReference type="Pfam" id="PF13372"/>
    </source>
</evidence>
<dbReference type="InterPro" id="IPR053728">
    <property type="entry name" value="Alginate_Permeability_Chnl"/>
</dbReference>
<protein>
    <submittedName>
        <fullName evidence="3">Alginate export protein</fullName>
    </submittedName>
</protein>
<gene>
    <name evidence="3" type="ORF">DES54_1333</name>
</gene>
<dbReference type="OrthoDB" id="7869509at2"/>
<dbReference type="Proteomes" id="UP000253046">
    <property type="component" value="Unassembled WGS sequence"/>
</dbReference>
<proteinExistence type="predicted"/>
<keyword evidence="1" id="KW-0732">Signal</keyword>
<keyword evidence="4" id="KW-1185">Reference proteome</keyword>
<evidence type="ECO:0000313" key="3">
    <source>
        <dbReference type="EMBL" id="RBP60136.1"/>
    </source>
</evidence>
<dbReference type="AlphaFoldDB" id="A0A366I003"/>
<dbReference type="InterPro" id="IPR025388">
    <property type="entry name" value="Alginate_export_dom"/>
</dbReference>
<dbReference type="Gene3D" id="2.40.160.100">
    <property type="match status" value="1"/>
</dbReference>
<feature type="signal peptide" evidence="1">
    <location>
        <begin position="1"/>
        <end position="20"/>
    </location>
</feature>
<dbReference type="Pfam" id="PF13372">
    <property type="entry name" value="Alginate_exp"/>
    <property type="match status" value="1"/>
</dbReference>
<reference evidence="3 4" key="1">
    <citation type="submission" date="2018-06" db="EMBL/GenBank/DDBJ databases">
        <title>Genomic Encyclopedia of Type Strains, Phase IV (KMG-IV): sequencing the most valuable type-strain genomes for metagenomic binning, comparative biology and taxonomic classification.</title>
        <authorList>
            <person name="Goeker M."/>
        </authorList>
    </citation>
    <scope>NUCLEOTIDE SEQUENCE [LARGE SCALE GENOMIC DNA]</scope>
    <source>
        <strain evidence="3 4">DSM 30166</strain>
    </source>
</reference>
<comment type="caution">
    <text evidence="3">The sequence shown here is derived from an EMBL/GenBank/DDBJ whole genome shotgun (WGS) entry which is preliminary data.</text>
</comment>
<name>A0A366I003_9GAMM</name>
<accession>A0A366I003</accession>